<accession>A0ABR7JGE4</accession>
<organism evidence="2 3">
    <name type="scientific">Flavobacterium turcicum</name>
    <dbReference type="NCBI Taxonomy" id="2764718"/>
    <lineage>
        <taxon>Bacteria</taxon>
        <taxon>Pseudomonadati</taxon>
        <taxon>Bacteroidota</taxon>
        <taxon>Flavobacteriia</taxon>
        <taxon>Flavobacteriales</taxon>
        <taxon>Flavobacteriaceae</taxon>
        <taxon>Flavobacterium</taxon>
    </lineage>
</organism>
<proteinExistence type="predicted"/>
<sequence>MKAVFYGIALVTTLLFSNEISAQYGYGNGYGNGYGMNRRMAGGMDQPRQPDKPKEIPVEVTVSKIMERLTPDLSLDELQAIAISNIVTESIKEQGVLLKAEVSQEEKANNIKVLSETTNRKINDLLNADQKEKFKALNSQPQGAKKAKNKKKAEQN</sequence>
<comment type="caution">
    <text evidence="2">The sequence shown here is derived from an EMBL/GenBank/DDBJ whole genome shotgun (WGS) entry which is preliminary data.</text>
</comment>
<protein>
    <submittedName>
        <fullName evidence="2">Uncharacterized protein</fullName>
    </submittedName>
</protein>
<evidence type="ECO:0000313" key="3">
    <source>
        <dbReference type="Proteomes" id="UP000621670"/>
    </source>
</evidence>
<feature type="region of interest" description="Disordered" evidence="1">
    <location>
        <begin position="133"/>
        <end position="156"/>
    </location>
</feature>
<dbReference type="RefSeq" id="WP_166134990.1">
    <property type="nucleotide sequence ID" value="NZ_JAAOBY010000003.1"/>
</dbReference>
<keyword evidence="3" id="KW-1185">Reference proteome</keyword>
<gene>
    <name evidence="2" type="ORF">H8R26_07305</name>
</gene>
<name>A0ABR7JGE4_9FLAO</name>
<evidence type="ECO:0000313" key="2">
    <source>
        <dbReference type="EMBL" id="MBC5863229.1"/>
    </source>
</evidence>
<reference evidence="2 3" key="1">
    <citation type="submission" date="2020-08" db="EMBL/GenBank/DDBJ databases">
        <title>Description of novel Flavobacterium F-400 isolate.</title>
        <authorList>
            <person name="Saticioglu I."/>
            <person name="Duman M."/>
            <person name="Altun S."/>
        </authorList>
    </citation>
    <scope>NUCLEOTIDE SEQUENCE [LARGE SCALE GENOMIC DNA]</scope>
    <source>
        <strain evidence="2 3">F-400</strain>
    </source>
</reference>
<feature type="compositionally biased region" description="Basic residues" evidence="1">
    <location>
        <begin position="145"/>
        <end position="156"/>
    </location>
</feature>
<dbReference type="Proteomes" id="UP000621670">
    <property type="component" value="Unassembled WGS sequence"/>
</dbReference>
<evidence type="ECO:0000256" key="1">
    <source>
        <dbReference type="SAM" id="MobiDB-lite"/>
    </source>
</evidence>
<dbReference type="EMBL" id="JACRUM010000003">
    <property type="protein sequence ID" value="MBC5863229.1"/>
    <property type="molecule type" value="Genomic_DNA"/>
</dbReference>